<accession>A0A1G4KNG2</accession>
<evidence type="ECO:0000256" key="1">
    <source>
        <dbReference type="ARBA" id="ARBA00004502"/>
    </source>
</evidence>
<keyword evidence="3" id="KW-0551">Lipid droplet</keyword>
<dbReference type="EMBL" id="LT598447">
    <property type="protein sequence ID" value="SCV06056.1"/>
    <property type="molecule type" value="Genomic_DNA"/>
</dbReference>
<dbReference type="GO" id="GO:0019915">
    <property type="term" value="P:lipid storage"/>
    <property type="evidence" value="ECO:0007669"/>
    <property type="project" value="InterPro"/>
</dbReference>
<dbReference type="OrthoDB" id="448051at2759"/>
<comment type="subcellular location">
    <subcellularLocation>
        <location evidence="1">Lipid droplet</location>
    </subcellularLocation>
</comment>
<dbReference type="Proteomes" id="UP000189911">
    <property type="component" value="Chromosome H"/>
</dbReference>
<proteinExistence type="inferred from homology"/>
<reference evidence="6" key="1">
    <citation type="submission" date="2016-03" db="EMBL/GenBank/DDBJ databases">
        <authorList>
            <person name="Devillers Hugo."/>
        </authorList>
    </citation>
    <scope>NUCLEOTIDE SEQUENCE [LARGE SCALE GENOMIC DNA]</scope>
</reference>
<dbReference type="InterPro" id="IPR029058">
    <property type="entry name" value="AB_hydrolase_fold"/>
</dbReference>
<organism evidence="5 6">
    <name type="scientific">Lachancea nothofagi CBS 11611</name>
    <dbReference type="NCBI Taxonomy" id="1266666"/>
    <lineage>
        <taxon>Eukaryota</taxon>
        <taxon>Fungi</taxon>
        <taxon>Dikarya</taxon>
        <taxon>Ascomycota</taxon>
        <taxon>Saccharomycotina</taxon>
        <taxon>Saccharomycetes</taxon>
        <taxon>Saccharomycetales</taxon>
        <taxon>Saccharomycetaceae</taxon>
        <taxon>Lachancea</taxon>
    </lineage>
</organism>
<evidence type="ECO:0000256" key="4">
    <source>
        <dbReference type="ARBA" id="ARBA00022801"/>
    </source>
</evidence>
<sequence length="314" mass="35704">MVVEKSTLGGFPSTIYHLDSTLISSDKDNVHLFVFIPGNPGLIEYYEPFLNQIHEKNPEWEMLGISHAGMNSCDTIECPVYSLQEQITHKIKVINNYTWQSRPLIIMGHSVGAFMVQKIAMAAKLMGKVTRLGLLTPTVIDIHKSEKGLKLVRANLLIPRFHEVVSTISWILFEKLFPTFLTLRIISVMVGDVNSCIGAATKLLITNSRFVKQALGLAAEEMQVIRSDWSFQDEFLRHCKHLNIKIWWLFSANDHWVSADARQDLIQFYESRSTPDLVEIDVSPTLEHAFVRKDAEVVIREYFGKSKKANPMSA</sequence>
<evidence type="ECO:0000313" key="6">
    <source>
        <dbReference type="Proteomes" id="UP000189911"/>
    </source>
</evidence>
<dbReference type="PANTHER" id="PTHR13390">
    <property type="entry name" value="LIPASE"/>
    <property type="match status" value="1"/>
</dbReference>
<dbReference type="GO" id="GO:0005811">
    <property type="term" value="C:lipid droplet"/>
    <property type="evidence" value="ECO:0007669"/>
    <property type="project" value="UniProtKB-SubCell"/>
</dbReference>
<gene>
    <name evidence="5" type="ORF">LANO_0H21132G</name>
</gene>
<keyword evidence="4" id="KW-0378">Hydrolase</keyword>
<evidence type="ECO:0000256" key="2">
    <source>
        <dbReference type="ARBA" id="ARBA00008300"/>
    </source>
</evidence>
<dbReference type="Gene3D" id="3.40.50.1820">
    <property type="entry name" value="alpha/beta hydrolase"/>
    <property type="match status" value="1"/>
</dbReference>
<name>A0A1G4KNG2_9SACH</name>
<dbReference type="InterPro" id="IPR019363">
    <property type="entry name" value="LDAH"/>
</dbReference>
<comment type="similarity">
    <text evidence="2">Belongs to the AB hydrolase superfamily. LDAH family.</text>
</comment>
<keyword evidence="6" id="KW-1185">Reference proteome</keyword>
<dbReference type="SUPFAM" id="SSF53474">
    <property type="entry name" value="alpha/beta-Hydrolases"/>
    <property type="match status" value="1"/>
</dbReference>
<protein>
    <submittedName>
        <fullName evidence="5">LANO_0H21132g1_1</fullName>
    </submittedName>
</protein>
<dbReference type="AlphaFoldDB" id="A0A1G4KNG2"/>
<dbReference type="PANTHER" id="PTHR13390:SF0">
    <property type="entry name" value="LIPID DROPLET-ASSOCIATED HYDROLASE"/>
    <property type="match status" value="1"/>
</dbReference>
<dbReference type="GO" id="GO:0016298">
    <property type="term" value="F:lipase activity"/>
    <property type="evidence" value="ECO:0007669"/>
    <property type="project" value="InterPro"/>
</dbReference>
<evidence type="ECO:0000313" key="5">
    <source>
        <dbReference type="EMBL" id="SCV06056.1"/>
    </source>
</evidence>
<dbReference type="Pfam" id="PF10230">
    <property type="entry name" value="LIDHydrolase"/>
    <property type="match status" value="1"/>
</dbReference>
<evidence type="ECO:0000256" key="3">
    <source>
        <dbReference type="ARBA" id="ARBA00022677"/>
    </source>
</evidence>